<keyword evidence="1" id="KW-1133">Transmembrane helix</keyword>
<evidence type="ECO:0000313" key="6">
    <source>
        <dbReference type="Proteomes" id="UP001319827"/>
    </source>
</evidence>
<organism evidence="5 6">
    <name type="scientific">Desulfuromonas versatilis</name>
    <dbReference type="NCBI Taxonomy" id="2802975"/>
    <lineage>
        <taxon>Bacteria</taxon>
        <taxon>Pseudomonadati</taxon>
        <taxon>Thermodesulfobacteriota</taxon>
        <taxon>Desulfuromonadia</taxon>
        <taxon>Desulfuromonadales</taxon>
        <taxon>Desulfuromonadaceae</taxon>
        <taxon>Desulfuromonas</taxon>
    </lineage>
</organism>
<dbReference type="Gene3D" id="3.30.70.270">
    <property type="match status" value="1"/>
</dbReference>
<dbReference type="Gene3D" id="3.20.20.450">
    <property type="entry name" value="EAL domain"/>
    <property type="match status" value="1"/>
</dbReference>
<dbReference type="Pfam" id="PF00563">
    <property type="entry name" value="EAL"/>
    <property type="match status" value="1"/>
</dbReference>
<keyword evidence="1" id="KW-0472">Membrane</keyword>
<dbReference type="PROSITE" id="PS50112">
    <property type="entry name" value="PAS"/>
    <property type="match status" value="1"/>
</dbReference>
<dbReference type="InterPro" id="IPR035965">
    <property type="entry name" value="PAS-like_dom_sf"/>
</dbReference>
<dbReference type="NCBIfam" id="TIGR00229">
    <property type="entry name" value="sensory_box"/>
    <property type="match status" value="1"/>
</dbReference>
<evidence type="ECO:0000313" key="5">
    <source>
        <dbReference type="EMBL" id="BCR03724.1"/>
    </source>
</evidence>
<evidence type="ECO:0000259" key="3">
    <source>
        <dbReference type="PROSITE" id="PS50883"/>
    </source>
</evidence>
<dbReference type="PROSITE" id="PS50887">
    <property type="entry name" value="GGDEF"/>
    <property type="match status" value="1"/>
</dbReference>
<dbReference type="PROSITE" id="PS50883">
    <property type="entry name" value="EAL"/>
    <property type="match status" value="1"/>
</dbReference>
<dbReference type="CDD" id="cd01948">
    <property type="entry name" value="EAL"/>
    <property type="match status" value="1"/>
</dbReference>
<name>A0ABM8HPU9_9BACT</name>
<feature type="transmembrane region" description="Helical" evidence="1">
    <location>
        <begin position="195"/>
        <end position="222"/>
    </location>
</feature>
<feature type="domain" description="GGDEF" evidence="4">
    <location>
        <begin position="388"/>
        <end position="521"/>
    </location>
</feature>
<dbReference type="SUPFAM" id="SSF55785">
    <property type="entry name" value="PYP-like sensor domain (PAS domain)"/>
    <property type="match status" value="1"/>
</dbReference>
<dbReference type="InterPro" id="IPR052155">
    <property type="entry name" value="Biofilm_reg_signaling"/>
</dbReference>
<accession>A0ABM8HPU9</accession>
<dbReference type="SMART" id="SM00091">
    <property type="entry name" value="PAS"/>
    <property type="match status" value="1"/>
</dbReference>
<dbReference type="Proteomes" id="UP001319827">
    <property type="component" value="Chromosome"/>
</dbReference>
<keyword evidence="6" id="KW-1185">Reference proteome</keyword>
<feature type="domain" description="EAL" evidence="3">
    <location>
        <begin position="530"/>
        <end position="784"/>
    </location>
</feature>
<reference evidence="5 6" key="2">
    <citation type="journal article" date="2021" name="Int. J. Syst. Evol. Microbiol.">
        <title>Isolation and Polyphasic Characterization of Desulfuromonas versatilis sp. Nov., an Electrogenic Bacteria Capable of Versatile Metabolism Isolated from a Graphene Oxide-Reducing Enrichment Culture.</title>
        <authorList>
            <person name="Xie L."/>
            <person name="Yoshida N."/>
            <person name="Ishii S."/>
            <person name="Meng L."/>
        </authorList>
    </citation>
    <scope>NUCLEOTIDE SEQUENCE [LARGE SCALE GENOMIC DNA]</scope>
    <source>
        <strain evidence="5 6">NIT-T3</strain>
    </source>
</reference>
<feature type="transmembrane region" description="Helical" evidence="1">
    <location>
        <begin position="156"/>
        <end position="175"/>
    </location>
</feature>
<dbReference type="SUPFAM" id="SSF55073">
    <property type="entry name" value="Nucleotide cyclase"/>
    <property type="match status" value="1"/>
</dbReference>
<dbReference type="CDD" id="cd00130">
    <property type="entry name" value="PAS"/>
    <property type="match status" value="1"/>
</dbReference>
<dbReference type="InterPro" id="IPR029787">
    <property type="entry name" value="Nucleotide_cyclase"/>
</dbReference>
<evidence type="ECO:0000256" key="1">
    <source>
        <dbReference type="SAM" id="Phobius"/>
    </source>
</evidence>
<dbReference type="Pfam" id="PF13426">
    <property type="entry name" value="PAS_9"/>
    <property type="match status" value="1"/>
</dbReference>
<dbReference type="PANTHER" id="PTHR44757:SF2">
    <property type="entry name" value="BIOFILM ARCHITECTURE MAINTENANCE PROTEIN MBAA"/>
    <property type="match status" value="1"/>
</dbReference>
<evidence type="ECO:0000259" key="2">
    <source>
        <dbReference type="PROSITE" id="PS50112"/>
    </source>
</evidence>
<keyword evidence="1" id="KW-0812">Transmembrane</keyword>
<gene>
    <name evidence="5" type="ORF">DESUT3_07930</name>
</gene>
<protein>
    <submittedName>
        <fullName evidence="5">GGDEF domain-containing protein</fullName>
    </submittedName>
</protein>
<dbReference type="InterPro" id="IPR001633">
    <property type="entry name" value="EAL_dom"/>
</dbReference>
<proteinExistence type="predicted"/>
<dbReference type="SMART" id="SM00267">
    <property type="entry name" value="GGDEF"/>
    <property type="match status" value="1"/>
</dbReference>
<dbReference type="CDD" id="cd01949">
    <property type="entry name" value="GGDEF"/>
    <property type="match status" value="1"/>
</dbReference>
<dbReference type="Gene3D" id="3.30.450.20">
    <property type="entry name" value="PAS domain"/>
    <property type="match status" value="1"/>
</dbReference>
<evidence type="ECO:0000259" key="4">
    <source>
        <dbReference type="PROSITE" id="PS50887"/>
    </source>
</evidence>
<feature type="transmembrane region" description="Helical" evidence="1">
    <location>
        <begin position="47"/>
        <end position="66"/>
    </location>
</feature>
<dbReference type="RefSeq" id="WP_221251178.1">
    <property type="nucleotide sequence ID" value="NZ_AP024355.1"/>
</dbReference>
<dbReference type="SUPFAM" id="SSF141868">
    <property type="entry name" value="EAL domain-like"/>
    <property type="match status" value="1"/>
</dbReference>
<dbReference type="EMBL" id="AP024355">
    <property type="protein sequence ID" value="BCR03724.1"/>
    <property type="molecule type" value="Genomic_DNA"/>
</dbReference>
<dbReference type="InterPro" id="IPR000160">
    <property type="entry name" value="GGDEF_dom"/>
</dbReference>
<dbReference type="InterPro" id="IPR000014">
    <property type="entry name" value="PAS"/>
</dbReference>
<dbReference type="PANTHER" id="PTHR44757">
    <property type="entry name" value="DIGUANYLATE CYCLASE DGCP"/>
    <property type="match status" value="1"/>
</dbReference>
<feature type="transmembrane region" description="Helical" evidence="1">
    <location>
        <begin position="78"/>
        <end position="95"/>
    </location>
</feature>
<dbReference type="Pfam" id="PF00990">
    <property type="entry name" value="GGDEF"/>
    <property type="match status" value="1"/>
</dbReference>
<feature type="domain" description="PAS" evidence="2">
    <location>
        <begin position="232"/>
        <end position="302"/>
    </location>
</feature>
<dbReference type="InterPro" id="IPR035919">
    <property type="entry name" value="EAL_sf"/>
</dbReference>
<dbReference type="NCBIfam" id="TIGR00254">
    <property type="entry name" value="GGDEF"/>
    <property type="match status" value="1"/>
</dbReference>
<dbReference type="SMART" id="SM00052">
    <property type="entry name" value="EAL"/>
    <property type="match status" value="1"/>
</dbReference>
<dbReference type="InterPro" id="IPR043128">
    <property type="entry name" value="Rev_trsase/Diguanyl_cyclase"/>
</dbReference>
<sequence length="797" mass="88911">MSAGKVVQAAWLGALGRNLGSMQLQSLARGNFADPAGRNELVAKIRWFLAVMIGCYGVFAAGFYAFSEYGLFLTREQVIFLLVSVGAFLGCNTLYHFHYERIRNIRYAAHLQVLIDFLLITLLIHFSGGGASWFWPVYLVATLEAAILLDRKREVWLLGGIGGLMFGAMLAGQYLGWFCEVPMPFVDPQLHHDGLFLLLIWLWVSLLNAAIAVIGSFLMSVIRNENEALRRSERRLVNFLDSANDLIFSATPEGRLLYANHSWKSALGFDPDTADNLNLLDIIHPTYKSKCQAAFGKAAAGQRVNVLEGSFIACDRRPIDVEGNITCNPEDGDATVIWGICRDVTERKKAQEQLYHLAHHDMLTGLPNRLFFIDRLKHARAMARRGEKQVAVLFLDLDRFKIINDTLGHSVGDQLLQEAASRLLECVREVDTVARLGGDEFTVALCNVNGVEDVEQVAQKILKALSRPMALGGHELFITTSIGICLYPDHGEEPVELIKNADIAMYNAKTNGRNNYQFYDQAMDQEADKRLMLETGMRKALEREEFRIYYQPKVDMVSGRVTAMEALLRWEHPELGMLPPSSFISLAEETGLIFPIGEWVLRHACLQNRAWQDQGLAPVRVAVNLSGYQLQHKGLIATVRKILEETGLDPMYLELEVTETVVMQNPDFAVAILNELRGLGIHISIDDFGTGYSSLAHLKRFSVNTLKIDKSFVREVDINSTDAAIATAIIAMGNSLNLKVIAEGVENEGQFSFLRENKCDEMQGYLFSKPVPPQEAAKLLRGEGLKIPETALAELSI</sequence>
<reference evidence="5 6" key="1">
    <citation type="journal article" date="2016" name="C (Basel)">
        <title>Selective Growth of and Electricity Production by Marine Exoelectrogenic Bacteria in Self-Aggregated Hydrogel of Microbially Reduced Graphene Oxide.</title>
        <authorList>
            <person name="Yoshida N."/>
            <person name="Goto Y."/>
            <person name="Miyata Y."/>
        </authorList>
    </citation>
    <scope>NUCLEOTIDE SEQUENCE [LARGE SCALE GENOMIC DNA]</scope>
    <source>
        <strain evidence="5 6">NIT-T3</strain>
    </source>
</reference>